<dbReference type="Gene3D" id="3.40.50.1820">
    <property type="entry name" value="alpha/beta hydrolase"/>
    <property type="match status" value="1"/>
</dbReference>
<dbReference type="RefSeq" id="WP_244784194.1">
    <property type="nucleotide sequence ID" value="NZ_CP091508.1"/>
</dbReference>
<evidence type="ECO:0000313" key="2">
    <source>
        <dbReference type="Proteomes" id="UP000829817"/>
    </source>
</evidence>
<dbReference type="InterPro" id="IPR050583">
    <property type="entry name" value="Mycobacterial_A85_antigen"/>
</dbReference>
<dbReference type="EMBL" id="CP091508">
    <property type="protein sequence ID" value="UOO81127.1"/>
    <property type="molecule type" value="Genomic_DNA"/>
</dbReference>
<dbReference type="SUPFAM" id="SSF53474">
    <property type="entry name" value="alpha/beta-Hydrolases"/>
    <property type="match status" value="1"/>
</dbReference>
<organism evidence="1 2">
    <name type="scientific">Uruburuella testudinis</name>
    <dbReference type="NCBI Taxonomy" id="1282863"/>
    <lineage>
        <taxon>Bacteria</taxon>
        <taxon>Pseudomonadati</taxon>
        <taxon>Pseudomonadota</taxon>
        <taxon>Betaproteobacteria</taxon>
        <taxon>Neisseriales</taxon>
        <taxon>Neisseriaceae</taxon>
        <taxon>Uruburuella</taxon>
    </lineage>
</organism>
<dbReference type="InterPro" id="IPR029058">
    <property type="entry name" value="AB_hydrolase_fold"/>
</dbReference>
<evidence type="ECO:0008006" key="3">
    <source>
        <dbReference type="Google" id="ProtNLM"/>
    </source>
</evidence>
<dbReference type="PANTHER" id="PTHR48098:SF6">
    <property type="entry name" value="FERRI-BACILLIBACTIN ESTERASE BESA"/>
    <property type="match status" value="1"/>
</dbReference>
<gene>
    <name evidence="1" type="ORF">LVJ83_09075</name>
</gene>
<keyword evidence="2" id="KW-1185">Reference proteome</keyword>
<dbReference type="Pfam" id="PF00756">
    <property type="entry name" value="Esterase"/>
    <property type="match status" value="1"/>
</dbReference>
<protein>
    <recommendedName>
        <fullName evidence="3">Esterase</fullName>
    </recommendedName>
</protein>
<dbReference type="PANTHER" id="PTHR48098">
    <property type="entry name" value="ENTEROCHELIN ESTERASE-RELATED"/>
    <property type="match status" value="1"/>
</dbReference>
<evidence type="ECO:0000313" key="1">
    <source>
        <dbReference type="EMBL" id="UOO81127.1"/>
    </source>
</evidence>
<name>A0ABY4DR83_9NEIS</name>
<sequence>MNKHPLTLAGKNAAVYTSANHRPDHPLVVTFPEPDEADALVALLPEGVTLLAVAEPDWETAFTPWPAPRAFKNGADFSGGAADYLQILNHTILPETEAALGLQPVWRGLAGYSLAGLFALYAACNSPTFRRIASVSGSLWFDGWPDYMRKHIPQPLPECAYFSIGDTEKNSKNPRMAVVETHTREAEMLWRQAGVKTGFKLNSGGHFQNVPERTAEAIAFLVQA</sequence>
<dbReference type="Proteomes" id="UP000829817">
    <property type="component" value="Chromosome"/>
</dbReference>
<proteinExistence type="predicted"/>
<reference evidence="1 2" key="1">
    <citation type="journal article" date="2022" name="Res Sq">
        <title>Evolution of multicellular longitudinally dividing oral cavity symbionts (Neisseriaceae).</title>
        <authorList>
            <person name="Nyongesa S."/>
            <person name="Weber P."/>
            <person name="Bernet E."/>
            <person name="Pullido F."/>
            <person name="Nieckarz M."/>
            <person name="Delaby M."/>
            <person name="Nieves C."/>
            <person name="Viehboeck T."/>
            <person name="Krause N."/>
            <person name="Rivera-Millot A."/>
            <person name="Nakamura A."/>
            <person name="Vischer N."/>
            <person name="VanNieuwenhze M."/>
            <person name="Brun Y."/>
            <person name="Cava F."/>
            <person name="Bulgheresi S."/>
            <person name="Veyrier F."/>
        </authorList>
    </citation>
    <scope>NUCLEOTIDE SEQUENCE [LARGE SCALE GENOMIC DNA]</scope>
    <source>
        <strain evidence="1 2">CCUG 63373m</strain>
    </source>
</reference>
<dbReference type="InterPro" id="IPR000801">
    <property type="entry name" value="Esterase-like"/>
</dbReference>
<accession>A0ABY4DR83</accession>